<dbReference type="EMBL" id="BAAAND010000003">
    <property type="protein sequence ID" value="GAA1575368.1"/>
    <property type="molecule type" value="Genomic_DNA"/>
</dbReference>
<sequence length="115" mass="12817">MTVLQYDDRRLRLDFGRWEALLLRRSHLEFPLTAIARIEVLPGWTSEVLGLRSGLVISGFLKIATFRHPSGVRRLVSMHRGTPVLRIGLAGAEFDELLISTPTAVAVADGLRVAR</sequence>
<keyword evidence="2" id="KW-1185">Reference proteome</keyword>
<dbReference type="Proteomes" id="UP001500190">
    <property type="component" value="Unassembled WGS sequence"/>
</dbReference>
<organism evidence="1 2">
    <name type="scientific">Kribbella karoonensis</name>
    <dbReference type="NCBI Taxonomy" id="324851"/>
    <lineage>
        <taxon>Bacteria</taxon>
        <taxon>Bacillati</taxon>
        <taxon>Actinomycetota</taxon>
        <taxon>Actinomycetes</taxon>
        <taxon>Propionibacteriales</taxon>
        <taxon>Kribbellaceae</taxon>
        <taxon>Kribbella</taxon>
    </lineage>
</organism>
<accession>A0ABN2DGF5</accession>
<reference evidence="1 2" key="1">
    <citation type="journal article" date="2019" name="Int. J. Syst. Evol. Microbiol.">
        <title>The Global Catalogue of Microorganisms (GCM) 10K type strain sequencing project: providing services to taxonomists for standard genome sequencing and annotation.</title>
        <authorList>
            <consortium name="The Broad Institute Genomics Platform"/>
            <consortium name="The Broad Institute Genome Sequencing Center for Infectious Disease"/>
            <person name="Wu L."/>
            <person name="Ma J."/>
        </authorList>
    </citation>
    <scope>NUCLEOTIDE SEQUENCE [LARGE SCALE GENOMIC DNA]</scope>
    <source>
        <strain evidence="1 2">JCM 14304</strain>
    </source>
</reference>
<evidence type="ECO:0000313" key="1">
    <source>
        <dbReference type="EMBL" id="GAA1575368.1"/>
    </source>
</evidence>
<evidence type="ECO:0000313" key="2">
    <source>
        <dbReference type="Proteomes" id="UP001500190"/>
    </source>
</evidence>
<dbReference type="RefSeq" id="WP_344189022.1">
    <property type="nucleotide sequence ID" value="NZ_BAAAND010000003.1"/>
</dbReference>
<evidence type="ECO:0008006" key="3">
    <source>
        <dbReference type="Google" id="ProtNLM"/>
    </source>
</evidence>
<proteinExistence type="predicted"/>
<name>A0ABN2DGF5_9ACTN</name>
<comment type="caution">
    <text evidence="1">The sequence shown here is derived from an EMBL/GenBank/DDBJ whole genome shotgun (WGS) entry which is preliminary data.</text>
</comment>
<protein>
    <recommendedName>
        <fullName evidence="3">PH (Pleckstrin Homology) domain-containing protein</fullName>
    </recommendedName>
</protein>
<gene>
    <name evidence="1" type="ORF">GCM10009742_18270</name>
</gene>